<proteinExistence type="predicted"/>
<reference evidence="2 3" key="1">
    <citation type="journal article" date="2015" name="Fungal Genet. Biol.">
        <title>Evolution of novel wood decay mechanisms in Agaricales revealed by the genome sequences of Fistulina hepatica and Cylindrobasidium torrendii.</title>
        <authorList>
            <person name="Floudas D."/>
            <person name="Held B.W."/>
            <person name="Riley R."/>
            <person name="Nagy L.G."/>
            <person name="Koehler G."/>
            <person name="Ransdell A.S."/>
            <person name="Younus H."/>
            <person name="Chow J."/>
            <person name="Chiniquy J."/>
            <person name="Lipzen A."/>
            <person name="Tritt A."/>
            <person name="Sun H."/>
            <person name="Haridas S."/>
            <person name="LaButti K."/>
            <person name="Ohm R.A."/>
            <person name="Kues U."/>
            <person name="Blanchette R.A."/>
            <person name="Grigoriev I.V."/>
            <person name="Minto R.E."/>
            <person name="Hibbett D.S."/>
        </authorList>
    </citation>
    <scope>NUCLEOTIDE SEQUENCE [LARGE SCALE GENOMIC DNA]</scope>
    <source>
        <strain evidence="2 3">ATCC 64428</strain>
    </source>
</reference>
<dbReference type="EMBL" id="KN882147">
    <property type="protein sequence ID" value="KIY43007.1"/>
    <property type="molecule type" value="Genomic_DNA"/>
</dbReference>
<feature type="domain" description="DUF6570" evidence="1">
    <location>
        <begin position="54"/>
        <end position="134"/>
    </location>
</feature>
<dbReference type="Proteomes" id="UP000054144">
    <property type="component" value="Unassembled WGS sequence"/>
</dbReference>
<organism evidence="2 3">
    <name type="scientific">Fistulina hepatica ATCC 64428</name>
    <dbReference type="NCBI Taxonomy" id="1128425"/>
    <lineage>
        <taxon>Eukaryota</taxon>
        <taxon>Fungi</taxon>
        <taxon>Dikarya</taxon>
        <taxon>Basidiomycota</taxon>
        <taxon>Agaricomycotina</taxon>
        <taxon>Agaricomycetes</taxon>
        <taxon>Agaricomycetidae</taxon>
        <taxon>Agaricales</taxon>
        <taxon>Fistulinaceae</taxon>
        <taxon>Fistulina</taxon>
    </lineage>
</organism>
<name>A0A0D6ZYX1_9AGAR</name>
<evidence type="ECO:0000313" key="3">
    <source>
        <dbReference type="Proteomes" id="UP000054144"/>
    </source>
</evidence>
<keyword evidence="3" id="KW-1185">Reference proteome</keyword>
<gene>
    <name evidence="2" type="ORF">FISHEDRAFT_22058</name>
</gene>
<dbReference type="AlphaFoldDB" id="A0A0D6ZYX1"/>
<feature type="non-terminal residue" evidence="2">
    <location>
        <position position="135"/>
    </location>
</feature>
<dbReference type="InterPro" id="IPR046700">
    <property type="entry name" value="DUF6570"/>
</dbReference>
<dbReference type="OrthoDB" id="2976830at2759"/>
<feature type="non-terminal residue" evidence="2">
    <location>
        <position position="1"/>
    </location>
</feature>
<protein>
    <recommendedName>
        <fullName evidence="1">DUF6570 domain-containing protein</fullName>
    </recommendedName>
</protein>
<sequence>GDLDSQAVTDDDRVLMQEVRDKIMSIQREHCTACKEFWFDLNIQNGLCSKCRSRKDPTKFHPSNQMFPGITPNHLTPLTQMEEMMISPVHCIVQLWQINGGQYKYTGHICNFLREVAVFHRTVPLLPEEIDVVIL</sequence>
<evidence type="ECO:0000313" key="2">
    <source>
        <dbReference type="EMBL" id="KIY43007.1"/>
    </source>
</evidence>
<accession>A0A0D6ZYX1</accession>
<evidence type="ECO:0000259" key="1">
    <source>
        <dbReference type="Pfam" id="PF20209"/>
    </source>
</evidence>
<dbReference type="Pfam" id="PF20209">
    <property type="entry name" value="DUF6570"/>
    <property type="match status" value="1"/>
</dbReference>